<keyword evidence="3" id="KW-1185">Reference proteome</keyword>
<feature type="compositionally biased region" description="Polar residues" evidence="1">
    <location>
        <begin position="59"/>
        <end position="68"/>
    </location>
</feature>
<organism evidence="2 3">
    <name type="scientific">Euplotes crassus</name>
    <dbReference type="NCBI Taxonomy" id="5936"/>
    <lineage>
        <taxon>Eukaryota</taxon>
        <taxon>Sar</taxon>
        <taxon>Alveolata</taxon>
        <taxon>Ciliophora</taxon>
        <taxon>Intramacronucleata</taxon>
        <taxon>Spirotrichea</taxon>
        <taxon>Hypotrichia</taxon>
        <taxon>Euplotida</taxon>
        <taxon>Euplotidae</taxon>
        <taxon>Moneuplotes</taxon>
    </lineage>
</organism>
<dbReference type="Proteomes" id="UP001295684">
    <property type="component" value="Unassembled WGS sequence"/>
</dbReference>
<feature type="region of interest" description="Disordered" evidence="1">
    <location>
        <begin position="41"/>
        <end position="68"/>
    </location>
</feature>
<proteinExistence type="predicted"/>
<feature type="region of interest" description="Disordered" evidence="1">
    <location>
        <begin position="308"/>
        <end position="331"/>
    </location>
</feature>
<evidence type="ECO:0000313" key="2">
    <source>
        <dbReference type="EMBL" id="CAI2371251.1"/>
    </source>
</evidence>
<dbReference type="EMBL" id="CAMPGE010012482">
    <property type="protein sequence ID" value="CAI2371251.1"/>
    <property type="molecule type" value="Genomic_DNA"/>
</dbReference>
<accession>A0AAD1UNQ9</accession>
<name>A0AAD1UNQ9_EUPCR</name>
<protein>
    <submittedName>
        <fullName evidence="2">Uncharacterized protein</fullName>
    </submittedName>
</protein>
<feature type="region of interest" description="Disordered" evidence="1">
    <location>
        <begin position="104"/>
        <end position="142"/>
    </location>
</feature>
<comment type="caution">
    <text evidence="2">The sequence shown here is derived from an EMBL/GenBank/DDBJ whole genome shotgun (WGS) entry which is preliminary data.</text>
</comment>
<gene>
    <name evidence="2" type="ORF">ECRASSUSDP1_LOCUS12571</name>
</gene>
<sequence>MESSSESESSVSPKNNSGSCLAIPIFNKALSTKFSQRRRHNLRGSNGLDPNYVNPKAQGHSNRSKGNSQIFKIKSTQSIPRFSLNSLKRSDSIKKYHLAVDKRSKFRKSAGKQKSLLSPNRCRTDQNSCSNKKTSNKKRQRQADEVFYSGKDSLQLHLEFDESEDTSGWKKISDFILHKGQRHFKKSVKKLNQIKINQAKAFIMDKMIRPKATVQSVKSISTIQSVSSRKSLESFLSSRKFKKLKISRYRMTSKNIKNQANSFCIPKLVITTESNSKIELEQKSPLGLSHFSKAKVKPAKLLFRRLQSDQEKPKKIKRKLTRPKSGQPTLYKSRKAMLKAPRLDHFQIKFKKVLVPQKSHKVFKNRKNYLP</sequence>
<reference evidence="2" key="1">
    <citation type="submission" date="2023-07" db="EMBL/GenBank/DDBJ databases">
        <authorList>
            <consortium name="AG Swart"/>
            <person name="Singh M."/>
            <person name="Singh A."/>
            <person name="Seah K."/>
            <person name="Emmerich C."/>
        </authorList>
    </citation>
    <scope>NUCLEOTIDE SEQUENCE</scope>
    <source>
        <strain evidence="2">DP1</strain>
    </source>
</reference>
<dbReference type="AlphaFoldDB" id="A0AAD1UNQ9"/>
<evidence type="ECO:0000313" key="3">
    <source>
        <dbReference type="Proteomes" id="UP001295684"/>
    </source>
</evidence>
<evidence type="ECO:0000256" key="1">
    <source>
        <dbReference type="SAM" id="MobiDB-lite"/>
    </source>
</evidence>